<dbReference type="AlphaFoldDB" id="A0A7R9PM87"/>
<feature type="region of interest" description="Disordered" evidence="1">
    <location>
        <begin position="180"/>
        <end position="213"/>
    </location>
</feature>
<gene>
    <name evidence="2" type="ORF">TGEB3V08_LOCUS5479</name>
</gene>
<feature type="compositionally biased region" description="Basic and acidic residues" evidence="1">
    <location>
        <begin position="195"/>
        <end position="206"/>
    </location>
</feature>
<feature type="compositionally biased region" description="Polar residues" evidence="1">
    <location>
        <begin position="180"/>
        <end position="194"/>
    </location>
</feature>
<accession>A0A7R9PM87</accession>
<protein>
    <submittedName>
        <fullName evidence="2">Uncharacterized protein</fullName>
    </submittedName>
</protein>
<dbReference type="Pfam" id="PF10174">
    <property type="entry name" value="Cast"/>
    <property type="match status" value="1"/>
</dbReference>
<organism evidence="2">
    <name type="scientific">Timema genevievae</name>
    <name type="common">Walking stick</name>
    <dbReference type="NCBI Taxonomy" id="629358"/>
    <lineage>
        <taxon>Eukaryota</taxon>
        <taxon>Metazoa</taxon>
        <taxon>Ecdysozoa</taxon>
        <taxon>Arthropoda</taxon>
        <taxon>Hexapoda</taxon>
        <taxon>Insecta</taxon>
        <taxon>Pterygota</taxon>
        <taxon>Neoptera</taxon>
        <taxon>Polyneoptera</taxon>
        <taxon>Phasmatodea</taxon>
        <taxon>Timematodea</taxon>
        <taxon>Timematoidea</taxon>
        <taxon>Timematidae</taxon>
        <taxon>Timema</taxon>
    </lineage>
</organism>
<proteinExistence type="predicted"/>
<evidence type="ECO:0000313" key="2">
    <source>
        <dbReference type="EMBL" id="CAD7593826.1"/>
    </source>
</evidence>
<name>A0A7R9PM87_TIMGE</name>
<reference evidence="2" key="1">
    <citation type="submission" date="2020-11" db="EMBL/GenBank/DDBJ databases">
        <authorList>
            <person name="Tran Van P."/>
        </authorList>
    </citation>
    <scope>NUCLEOTIDE SEQUENCE</scope>
</reference>
<feature type="compositionally biased region" description="Basic and acidic residues" evidence="1">
    <location>
        <begin position="51"/>
        <end position="91"/>
    </location>
</feature>
<sequence>MAKTSLARDVAAVALSCLWEGLDLQQANKRLANGAAKAGEETSALKMQLGEQKKQLEEQRRKLDEHKKGLDSKSRQLDEKEKSIVEADMKLKKEKMDQLEAQIQKGAAGGQGGDPHLRNRLAEMEKELDVHRKELEKSREDSKQSQVEMERLLQLVQMSQEEQNTKEKTIRDLQEALKNTQAKLRSQQTTNAQIEESRRREEDKVQDGGNKSARIAELEQDVRDLQEVLLDHSKSEGVQGEHVAALEEELEAKEARLAELEQQVVALGSALEEQGHLAELEELVGVVRHKDERIEELEEALRESVRITAGREQVLQQEETRRKQIMEKVGKLEQRLLSLQTAHALRCSTCRPLLTRLQDLERRLTQLLAERRDHLQDLTRMKQEALEAAISEKDAHLGLLEVSGIRTARQAEQADQLKADRRRLTDKLKEENEHSVRLLQEYSVPDTISHSLAATLNLEDDEKTHSNVQNGNLNQSSDLANALVMLSSTAEDGEIEVRISVGMN</sequence>
<dbReference type="EMBL" id="OE841043">
    <property type="protein sequence ID" value="CAD7593826.1"/>
    <property type="molecule type" value="Genomic_DNA"/>
</dbReference>
<evidence type="ECO:0000256" key="1">
    <source>
        <dbReference type="SAM" id="MobiDB-lite"/>
    </source>
</evidence>
<dbReference type="InterPro" id="IPR019323">
    <property type="entry name" value="ELKS/CAST"/>
</dbReference>
<feature type="region of interest" description="Disordered" evidence="1">
    <location>
        <begin position="49"/>
        <end position="91"/>
    </location>
</feature>